<evidence type="ECO:0000313" key="3">
    <source>
        <dbReference type="EMBL" id="KAK3352083.1"/>
    </source>
</evidence>
<dbReference type="Pfam" id="PF11374">
    <property type="entry name" value="DUF3176"/>
    <property type="match status" value="1"/>
</dbReference>
<dbReference type="InterPro" id="IPR021514">
    <property type="entry name" value="DUF3176"/>
</dbReference>
<feature type="transmembrane region" description="Helical" evidence="2">
    <location>
        <begin position="101"/>
        <end position="126"/>
    </location>
</feature>
<evidence type="ECO:0000256" key="1">
    <source>
        <dbReference type="SAM" id="MobiDB-lite"/>
    </source>
</evidence>
<feature type="compositionally biased region" description="Polar residues" evidence="1">
    <location>
        <begin position="570"/>
        <end position="580"/>
    </location>
</feature>
<organism evidence="3 4">
    <name type="scientific">Neurospora tetraspora</name>
    <dbReference type="NCBI Taxonomy" id="94610"/>
    <lineage>
        <taxon>Eukaryota</taxon>
        <taxon>Fungi</taxon>
        <taxon>Dikarya</taxon>
        <taxon>Ascomycota</taxon>
        <taxon>Pezizomycotina</taxon>
        <taxon>Sordariomycetes</taxon>
        <taxon>Sordariomycetidae</taxon>
        <taxon>Sordariales</taxon>
        <taxon>Sordariaceae</taxon>
        <taxon>Neurospora</taxon>
    </lineage>
</organism>
<dbReference type="EMBL" id="JAUEPP010000002">
    <property type="protein sequence ID" value="KAK3352083.1"/>
    <property type="molecule type" value="Genomic_DNA"/>
</dbReference>
<protein>
    <submittedName>
        <fullName evidence="3">Uncharacterized protein</fullName>
    </submittedName>
</protein>
<reference evidence="3" key="2">
    <citation type="submission" date="2023-06" db="EMBL/GenBank/DDBJ databases">
        <authorList>
            <consortium name="Lawrence Berkeley National Laboratory"/>
            <person name="Haridas S."/>
            <person name="Hensen N."/>
            <person name="Bonometti L."/>
            <person name="Westerberg I."/>
            <person name="Brannstrom I.O."/>
            <person name="Guillou S."/>
            <person name="Cros-Aarteil S."/>
            <person name="Calhoun S."/>
            <person name="Kuo A."/>
            <person name="Mondo S."/>
            <person name="Pangilinan J."/>
            <person name="Riley R."/>
            <person name="Labutti K."/>
            <person name="Andreopoulos B."/>
            <person name="Lipzen A."/>
            <person name="Chen C."/>
            <person name="Yanf M."/>
            <person name="Daum C."/>
            <person name="Ng V."/>
            <person name="Clum A."/>
            <person name="Steindorff A."/>
            <person name="Ohm R."/>
            <person name="Martin F."/>
            <person name="Silar P."/>
            <person name="Natvig D."/>
            <person name="Lalanne C."/>
            <person name="Gautier V."/>
            <person name="Ament-Velasquez S.L."/>
            <person name="Kruys A."/>
            <person name="Hutchinson M.I."/>
            <person name="Powell A.J."/>
            <person name="Barry K."/>
            <person name="Miller A.N."/>
            <person name="Grigoriev I.V."/>
            <person name="Debuchy R."/>
            <person name="Gladieux P."/>
            <person name="Thoren M.H."/>
            <person name="Johannesson H."/>
        </authorList>
    </citation>
    <scope>NUCLEOTIDE SEQUENCE</scope>
    <source>
        <strain evidence="3">CBS 560.94</strain>
    </source>
</reference>
<accession>A0AAE0JMD4</accession>
<keyword evidence="4" id="KW-1185">Reference proteome</keyword>
<feature type="compositionally biased region" description="Basic and acidic residues" evidence="1">
    <location>
        <begin position="29"/>
        <end position="45"/>
    </location>
</feature>
<feature type="compositionally biased region" description="Acidic residues" evidence="1">
    <location>
        <begin position="1"/>
        <end position="11"/>
    </location>
</feature>
<dbReference type="GeneID" id="87863645"/>
<dbReference type="PANTHER" id="PTHR37576">
    <property type="entry name" value="DEFECT AT LOW TEMPERATURE PROTEIN 1"/>
    <property type="match status" value="1"/>
</dbReference>
<sequence length="662" mass="71684">MGSPDENDASDYDQNVQEQPSTHSASLKDISKTETNEVSKDDDVKPSPPSWKPGALRQFPVYGILPLLLSIACTGIAILIVRLSHHKDIDSWSGRKAPQVLLSYTTTVANSLMGVAFAEAAVITFWRGAVGGMPVSNLHYVWSSSSSVVGALTSLWRRRAVGVSLVSILVAISTLLRGPLMQRATFVELVDLEILDTIKIPVMANMSDEWGGMLSGHALQDLRFSPGFADAVAGYQTQSPMQLLGADCQNCSVNVVAFGFQVNCTVSNIPYNLTGSVEAIMNGTLGATVFDSRISVVNESPRGSLINISVVRKVDVGYEGNLEHKVCLLAPSLLNYSMFLDDNLLSFQSENWFNAAAVEDPVNLPPVDSFVASINMTVPYITGFGSTIPALHAIGSLLFDSTSNVSHGGAVGWTTSNSGLLSNLFYTAATPAARRSSDPKDYSFDDPMGDIINAYRDIAFRMSLQAATEENEGLSDKDAKVFQEVGSVSHQSMARYAMDKAALAVAVVISLIGPVATLVLFWGWWKLGRRFTMSPLEMINAVLAPGEEEFFDDDDDDDRRDSSEERHTQTQRQGQSTANRNRNRNQREVARLLAECKGDASGADLANHVRQNKKGEEPVLKYGVDGRGRLSMKVVGGGGVRRRRQKEGGFVSGLVDVLLNDG</sequence>
<dbReference type="PANTHER" id="PTHR37576:SF2">
    <property type="entry name" value="DEFECT AT LOW TEMPERATURE PROTEIN 1"/>
    <property type="match status" value="1"/>
</dbReference>
<dbReference type="RefSeq" id="XP_062685378.1">
    <property type="nucleotide sequence ID" value="XM_062826491.1"/>
</dbReference>
<feature type="compositionally biased region" description="Acidic residues" evidence="1">
    <location>
        <begin position="549"/>
        <end position="558"/>
    </location>
</feature>
<feature type="compositionally biased region" description="Polar residues" evidence="1">
    <location>
        <begin position="12"/>
        <end position="25"/>
    </location>
</feature>
<name>A0AAE0JMD4_9PEZI</name>
<reference evidence="3" key="1">
    <citation type="journal article" date="2023" name="Mol. Phylogenet. Evol.">
        <title>Genome-scale phylogeny and comparative genomics of the fungal order Sordariales.</title>
        <authorList>
            <person name="Hensen N."/>
            <person name="Bonometti L."/>
            <person name="Westerberg I."/>
            <person name="Brannstrom I.O."/>
            <person name="Guillou S."/>
            <person name="Cros-Aarteil S."/>
            <person name="Calhoun S."/>
            <person name="Haridas S."/>
            <person name="Kuo A."/>
            <person name="Mondo S."/>
            <person name="Pangilinan J."/>
            <person name="Riley R."/>
            <person name="LaButti K."/>
            <person name="Andreopoulos B."/>
            <person name="Lipzen A."/>
            <person name="Chen C."/>
            <person name="Yan M."/>
            <person name="Daum C."/>
            <person name="Ng V."/>
            <person name="Clum A."/>
            <person name="Steindorff A."/>
            <person name="Ohm R.A."/>
            <person name="Martin F."/>
            <person name="Silar P."/>
            <person name="Natvig D.O."/>
            <person name="Lalanne C."/>
            <person name="Gautier V."/>
            <person name="Ament-Velasquez S.L."/>
            <person name="Kruys A."/>
            <person name="Hutchinson M.I."/>
            <person name="Powell A.J."/>
            <person name="Barry K."/>
            <person name="Miller A.N."/>
            <person name="Grigoriev I.V."/>
            <person name="Debuchy R."/>
            <person name="Gladieux P."/>
            <person name="Hiltunen Thoren M."/>
            <person name="Johannesson H."/>
        </authorList>
    </citation>
    <scope>NUCLEOTIDE SEQUENCE</scope>
    <source>
        <strain evidence="3">CBS 560.94</strain>
    </source>
</reference>
<feature type="transmembrane region" description="Helical" evidence="2">
    <location>
        <begin position="59"/>
        <end position="81"/>
    </location>
</feature>
<keyword evidence="2" id="KW-0812">Transmembrane</keyword>
<evidence type="ECO:0000256" key="2">
    <source>
        <dbReference type="SAM" id="Phobius"/>
    </source>
</evidence>
<feature type="compositionally biased region" description="Basic and acidic residues" evidence="1">
    <location>
        <begin position="559"/>
        <end position="568"/>
    </location>
</feature>
<proteinExistence type="predicted"/>
<evidence type="ECO:0000313" key="4">
    <source>
        <dbReference type="Proteomes" id="UP001278500"/>
    </source>
</evidence>
<keyword evidence="2" id="KW-1133">Transmembrane helix</keyword>
<feature type="transmembrane region" description="Helical" evidence="2">
    <location>
        <begin position="156"/>
        <end position="176"/>
    </location>
</feature>
<dbReference type="AlphaFoldDB" id="A0AAE0JMD4"/>
<gene>
    <name evidence="3" type="ORF">B0H65DRAFT_459896</name>
</gene>
<feature type="transmembrane region" description="Helical" evidence="2">
    <location>
        <begin position="501"/>
        <end position="525"/>
    </location>
</feature>
<comment type="caution">
    <text evidence="3">The sequence shown here is derived from an EMBL/GenBank/DDBJ whole genome shotgun (WGS) entry which is preliminary data.</text>
</comment>
<keyword evidence="2" id="KW-0472">Membrane</keyword>
<feature type="region of interest" description="Disordered" evidence="1">
    <location>
        <begin position="549"/>
        <end position="585"/>
    </location>
</feature>
<feature type="region of interest" description="Disordered" evidence="1">
    <location>
        <begin position="1"/>
        <end position="51"/>
    </location>
</feature>
<dbReference type="Proteomes" id="UP001278500">
    <property type="component" value="Unassembled WGS sequence"/>
</dbReference>